<feature type="compositionally biased region" description="Low complexity" evidence="1">
    <location>
        <begin position="458"/>
        <end position="474"/>
    </location>
</feature>
<dbReference type="InParanoid" id="K0KV89"/>
<comment type="caution">
    <text evidence="2">The sequence shown here is derived from an EMBL/GenBank/DDBJ whole genome shotgun (WGS) entry which is preliminary data.</text>
</comment>
<feature type="compositionally biased region" description="Polar residues" evidence="1">
    <location>
        <begin position="122"/>
        <end position="132"/>
    </location>
</feature>
<evidence type="ECO:0000256" key="1">
    <source>
        <dbReference type="SAM" id="MobiDB-lite"/>
    </source>
</evidence>
<protein>
    <submittedName>
        <fullName evidence="2">Serine/threonine-protein kinase</fullName>
        <ecNumber evidence="2">2.7.11.1</ecNumber>
    </submittedName>
</protein>
<accession>K0KV89</accession>
<dbReference type="EMBL" id="CAIF01000339">
    <property type="protein sequence ID" value="CCH47151.1"/>
    <property type="molecule type" value="Genomic_DNA"/>
</dbReference>
<feature type="compositionally biased region" description="Low complexity" evidence="1">
    <location>
        <begin position="317"/>
        <end position="326"/>
    </location>
</feature>
<dbReference type="EC" id="2.7.11.1" evidence="2"/>
<dbReference type="Proteomes" id="UP000009328">
    <property type="component" value="Unassembled WGS sequence"/>
</dbReference>
<evidence type="ECO:0000313" key="2">
    <source>
        <dbReference type="EMBL" id="CCH47151.1"/>
    </source>
</evidence>
<feature type="region of interest" description="Disordered" evidence="1">
    <location>
        <begin position="425"/>
        <end position="481"/>
    </location>
</feature>
<organism evidence="2 3">
    <name type="scientific">Wickerhamomyces ciferrii (strain ATCC 14091 / BCRC 22168 / CBS 111 / JCM 3599 / NBRC 0793 / NRRL Y-1031 F-60-10)</name>
    <name type="common">Yeast</name>
    <name type="synonym">Pichia ciferrii</name>
    <dbReference type="NCBI Taxonomy" id="1206466"/>
    <lineage>
        <taxon>Eukaryota</taxon>
        <taxon>Fungi</taxon>
        <taxon>Dikarya</taxon>
        <taxon>Ascomycota</taxon>
        <taxon>Saccharomycotina</taxon>
        <taxon>Saccharomycetes</taxon>
        <taxon>Phaffomycetales</taxon>
        <taxon>Wickerhamomycetaceae</taxon>
        <taxon>Wickerhamomyces</taxon>
    </lineage>
</organism>
<evidence type="ECO:0000313" key="3">
    <source>
        <dbReference type="Proteomes" id="UP000009328"/>
    </source>
</evidence>
<feature type="region of interest" description="Disordered" evidence="1">
    <location>
        <begin position="226"/>
        <end position="253"/>
    </location>
</feature>
<keyword evidence="2" id="KW-0808">Transferase</keyword>
<proteinExistence type="predicted"/>
<feature type="region of interest" description="Disordered" evidence="1">
    <location>
        <begin position="284"/>
        <end position="329"/>
    </location>
</feature>
<sequence>MSDSYKNSKSNYDRWKPGTKLACMMTLKAVCQDSKFYDSANNRFNSLTWHTVAENLNNEYPDYAKRFTNINVKDRYDRVLKHHKVFRKMANKRNGFVWNPKNFCFDLNELLIKQYENDQNSNIQTGLGDNRQSSNASKNKKSSKDPDAIVPNELNVVRFLSKPGHIDLEYYHRYIYQFLNQQEFRDDVVVSTPSYIEDAISKGILNIVNKPNFSVKSEYDQNQFGDTTSPLMLQQHSHSGSVTSNATNSSSSIPLLSNTSAIPSQSSMSSNSSSLVPQASASMIPTTVPHGSQNHPSQHQHIHPHQQHPHPHPHPHPVLQHPQHPQNDLDFTGLMAQQQGVPNIQHQHPHPTTTQQMHPIIPPPLGQPLMNPMVTDPNLIQRTSMGEPFFKKPKISPQNSSNQINTANFIGAGFNYDTYESMMGAGGQGTTNDSTTTHTPLQAPNSTLQDNLDHQPPSNSAATNSTSNTNGSNTDKISPTSSINGLGSSSIIGLSSGEAILKIHKEFSMMKNVVNEQVLNLRIGKLISHEEFEKIQLVINSNDQFIRSAYKRLNDDNKLVELINIYLNNLE</sequence>
<dbReference type="HOGENOM" id="CLU_477522_0_0_1"/>
<feature type="compositionally biased region" description="Polar residues" evidence="1">
    <location>
        <begin position="430"/>
        <end position="450"/>
    </location>
</feature>
<name>K0KV89_WICCF</name>
<keyword evidence="2" id="KW-0418">Kinase</keyword>
<reference evidence="2 3" key="1">
    <citation type="journal article" date="2012" name="Eukaryot. Cell">
        <title>Draft genome sequence of Wickerhamomyces ciferrii NRRL Y-1031 F-60-10.</title>
        <authorList>
            <person name="Schneider J."/>
            <person name="Andrea H."/>
            <person name="Blom J."/>
            <person name="Jaenicke S."/>
            <person name="Ruckert C."/>
            <person name="Schorsch C."/>
            <person name="Szczepanowski R."/>
            <person name="Farwick M."/>
            <person name="Goesmann A."/>
            <person name="Puhler A."/>
            <person name="Schaffer S."/>
            <person name="Tauch A."/>
            <person name="Kohler T."/>
            <person name="Brinkrolf K."/>
        </authorList>
    </citation>
    <scope>NUCLEOTIDE SEQUENCE [LARGE SCALE GENOMIC DNA]</scope>
    <source>
        <strain evidence="3">ATCC 14091 / BCRC 22168 / CBS 111 / JCM 3599 / NBRC 0793 / NRRL Y-1031 F-60-10</strain>
    </source>
</reference>
<keyword evidence="3" id="KW-1185">Reference proteome</keyword>
<gene>
    <name evidence="2" type="ORF">BN7_6766</name>
</gene>
<feature type="compositionally biased region" description="Basic residues" evidence="1">
    <location>
        <begin position="298"/>
        <end position="315"/>
    </location>
</feature>
<feature type="compositionally biased region" description="Polar residues" evidence="1">
    <location>
        <begin position="226"/>
        <end position="238"/>
    </location>
</feature>
<feature type="region of interest" description="Disordered" evidence="1">
    <location>
        <begin position="122"/>
        <end position="147"/>
    </location>
</feature>
<dbReference type="GO" id="GO:0004674">
    <property type="term" value="F:protein serine/threonine kinase activity"/>
    <property type="evidence" value="ECO:0007669"/>
    <property type="project" value="UniProtKB-EC"/>
</dbReference>
<feature type="compositionally biased region" description="Low complexity" evidence="1">
    <location>
        <begin position="239"/>
        <end position="253"/>
    </location>
</feature>
<dbReference type="AlphaFoldDB" id="K0KV89"/>